<dbReference type="GO" id="GO:0070006">
    <property type="term" value="F:metalloaminopeptidase activity"/>
    <property type="evidence" value="ECO:0007669"/>
    <property type="project" value="InterPro"/>
</dbReference>
<evidence type="ECO:0000313" key="9">
    <source>
        <dbReference type="EMBL" id="BAX79304.1"/>
    </source>
</evidence>
<dbReference type="EMBL" id="AP018042">
    <property type="protein sequence ID" value="BAX79304.1"/>
    <property type="molecule type" value="Genomic_DNA"/>
</dbReference>
<gene>
    <name evidence="9" type="ORF">ALGA_0917</name>
</gene>
<dbReference type="CDD" id="cd01087">
    <property type="entry name" value="Prolidase"/>
    <property type="match status" value="1"/>
</dbReference>
<dbReference type="RefSeq" id="WP_096428223.1">
    <property type="nucleotide sequence ID" value="NZ_AP018042.1"/>
</dbReference>
<dbReference type="GO" id="GO:0006508">
    <property type="term" value="P:proteolysis"/>
    <property type="evidence" value="ECO:0007669"/>
    <property type="project" value="TreeGrafter"/>
</dbReference>
<dbReference type="Pfam" id="PF00557">
    <property type="entry name" value="Peptidase_M24"/>
    <property type="match status" value="1"/>
</dbReference>
<proteinExistence type="inferred from homology"/>
<dbReference type="InterPro" id="IPR036005">
    <property type="entry name" value="Creatinase/aminopeptidase-like"/>
</dbReference>
<reference evidence="9 10" key="1">
    <citation type="journal article" date="2018" name="Mar. Genomics">
        <title>Complete genome sequence of Marinifilaceae bacterium strain SPP2, isolated from the Antarctic marine sediment.</title>
        <authorList>
            <person name="Watanabe M."/>
            <person name="Kojima H."/>
            <person name="Fukui M."/>
        </authorList>
    </citation>
    <scope>NUCLEOTIDE SEQUENCE [LARGE SCALE GENOMIC DNA]</scope>
    <source>
        <strain evidence="9 10">SPP2</strain>
    </source>
</reference>
<dbReference type="SUPFAM" id="SSF53092">
    <property type="entry name" value="Creatinase/prolidase N-terminal domain"/>
    <property type="match status" value="1"/>
</dbReference>
<protein>
    <recommendedName>
        <fullName evidence="4">Xaa-Pro aminopeptidase</fullName>
        <ecNumber evidence="4">3.4.11.9</ecNumber>
    </recommendedName>
</protein>
<sequence>MFSKETYINRRNKLKAEVQSGILLFLGNDECGMNYADNTYHYRQDSTFLYFFGSDYAGLNAIIDIDENREIIFGDELTIDHIVWMGSQPTIKEKSEAVGIRETAPISDLKTYLDKAAVKARTIHHLPPYRPEHQIKLLDLLQIHPNLASENASLPFIQAVVNQRNYKSDEEIIQLEQAVNITGEMHLAAMRMARPGMKESEIAAAVQQVAIASGGQLSFPVIATINGQTLHNHYHGNTLKSGDMLLLDCGAENEMHYAGDMSSTFPVDKTFTTRQKEIYQIALNAHNAAIDQLKPGVKFKDVHLTACRTVAEGMKEMGFMKGDLDDAIRQGAHALFFQCGTGHMMGMDVHDMENLGEVCVGYNGEAKSTQFGLKSLRLGRELEPGFVLTIEPGIYFIPELIDLWKAEKRFNQFINYDKVEQYKDFGGCRNEEDFLITADGARLLGKPIPKNIADVERERI</sequence>
<evidence type="ECO:0000313" key="10">
    <source>
        <dbReference type="Proteomes" id="UP000218267"/>
    </source>
</evidence>
<dbReference type="GO" id="GO:0030145">
    <property type="term" value="F:manganese ion binding"/>
    <property type="evidence" value="ECO:0007669"/>
    <property type="project" value="InterPro"/>
</dbReference>
<dbReference type="KEGG" id="mbas:ALGA_0917"/>
<dbReference type="AlphaFoldDB" id="A0A1Y1CG53"/>
<evidence type="ECO:0000256" key="3">
    <source>
        <dbReference type="ARBA" id="ARBA00008766"/>
    </source>
</evidence>
<dbReference type="Pfam" id="PF05195">
    <property type="entry name" value="AMP_N"/>
    <property type="match status" value="1"/>
</dbReference>
<dbReference type="InterPro" id="IPR052433">
    <property type="entry name" value="X-Pro_dipept-like"/>
</dbReference>
<evidence type="ECO:0000256" key="7">
    <source>
        <dbReference type="ARBA" id="ARBA00023211"/>
    </source>
</evidence>
<dbReference type="GO" id="GO:0005829">
    <property type="term" value="C:cytosol"/>
    <property type="evidence" value="ECO:0007669"/>
    <property type="project" value="TreeGrafter"/>
</dbReference>
<evidence type="ECO:0000256" key="4">
    <source>
        <dbReference type="ARBA" id="ARBA00012574"/>
    </source>
</evidence>
<dbReference type="SUPFAM" id="SSF55920">
    <property type="entry name" value="Creatinase/aminopeptidase"/>
    <property type="match status" value="1"/>
</dbReference>
<dbReference type="InterPro" id="IPR029149">
    <property type="entry name" value="Creatin/AminoP/Spt16_N"/>
</dbReference>
<dbReference type="PANTHER" id="PTHR43226">
    <property type="entry name" value="XAA-PRO AMINOPEPTIDASE 3"/>
    <property type="match status" value="1"/>
</dbReference>
<reference evidence="10" key="2">
    <citation type="journal article" date="2020" name="Antonie Van Leeuwenhoek">
        <title>Labilibaculum antarcticum sp. nov., a novel facultative anaerobic, psychrotorelant bacterium isolated from marine sediment of Antarctica.</title>
        <authorList>
            <person name="Watanabe M."/>
            <person name="Kojima H."/>
            <person name="Fukui M."/>
        </authorList>
    </citation>
    <scope>NUCLEOTIDE SEQUENCE [LARGE SCALE GENOMIC DNA]</scope>
    <source>
        <strain evidence="10">SPP2</strain>
    </source>
</reference>
<dbReference type="Gene3D" id="3.90.230.10">
    <property type="entry name" value="Creatinase/methionine aminopeptidase superfamily"/>
    <property type="match status" value="1"/>
</dbReference>
<keyword evidence="6" id="KW-0378">Hydrolase</keyword>
<dbReference type="PANTHER" id="PTHR43226:SF4">
    <property type="entry name" value="XAA-PRO AMINOPEPTIDASE 3"/>
    <property type="match status" value="1"/>
</dbReference>
<dbReference type="Gene3D" id="3.40.350.10">
    <property type="entry name" value="Creatinase/prolidase N-terminal domain"/>
    <property type="match status" value="1"/>
</dbReference>
<evidence type="ECO:0000259" key="8">
    <source>
        <dbReference type="SMART" id="SM01011"/>
    </source>
</evidence>
<feature type="domain" description="Aminopeptidase P N-terminal" evidence="8">
    <location>
        <begin position="2"/>
        <end position="134"/>
    </location>
</feature>
<dbReference type="EC" id="3.4.11.9" evidence="4"/>
<comment type="catalytic activity">
    <reaction evidence="1">
        <text>Release of any N-terminal amino acid, including proline, that is linked to proline, even from a dipeptide or tripeptide.</text>
        <dbReference type="EC" id="3.4.11.9"/>
    </reaction>
</comment>
<evidence type="ECO:0000256" key="6">
    <source>
        <dbReference type="ARBA" id="ARBA00022801"/>
    </source>
</evidence>
<comment type="cofactor">
    <cofactor evidence="2">
        <name>Mn(2+)</name>
        <dbReference type="ChEBI" id="CHEBI:29035"/>
    </cofactor>
</comment>
<dbReference type="OrthoDB" id="9806388at2"/>
<accession>A0A1Y1CG53</accession>
<keyword evidence="7" id="KW-0464">Manganese</keyword>
<name>A0A1Y1CG53_9BACT</name>
<keyword evidence="10" id="KW-1185">Reference proteome</keyword>
<dbReference type="InterPro" id="IPR000994">
    <property type="entry name" value="Pept_M24"/>
</dbReference>
<dbReference type="SMART" id="SM01011">
    <property type="entry name" value="AMP_N"/>
    <property type="match status" value="1"/>
</dbReference>
<keyword evidence="5" id="KW-0479">Metal-binding</keyword>
<organism evidence="9 10">
    <name type="scientific">Labilibaculum antarcticum</name>
    <dbReference type="NCBI Taxonomy" id="1717717"/>
    <lineage>
        <taxon>Bacteria</taxon>
        <taxon>Pseudomonadati</taxon>
        <taxon>Bacteroidota</taxon>
        <taxon>Bacteroidia</taxon>
        <taxon>Marinilabiliales</taxon>
        <taxon>Marinifilaceae</taxon>
        <taxon>Labilibaculum</taxon>
    </lineage>
</organism>
<evidence type="ECO:0000256" key="1">
    <source>
        <dbReference type="ARBA" id="ARBA00001424"/>
    </source>
</evidence>
<dbReference type="InterPro" id="IPR007865">
    <property type="entry name" value="Aminopep_P_N"/>
</dbReference>
<evidence type="ECO:0000256" key="5">
    <source>
        <dbReference type="ARBA" id="ARBA00022723"/>
    </source>
</evidence>
<dbReference type="Proteomes" id="UP000218267">
    <property type="component" value="Chromosome"/>
</dbReference>
<comment type="similarity">
    <text evidence="3">Belongs to the peptidase M24B family.</text>
</comment>
<evidence type="ECO:0000256" key="2">
    <source>
        <dbReference type="ARBA" id="ARBA00001936"/>
    </source>
</evidence>